<evidence type="ECO:0000256" key="2">
    <source>
        <dbReference type="ARBA" id="ARBA00022729"/>
    </source>
</evidence>
<keyword evidence="6" id="KW-1185">Reference proteome</keyword>
<feature type="chain" id="PRO_5021364839" description="Solute-binding protein family 5 domain-containing protein" evidence="3">
    <location>
        <begin position="27"/>
        <end position="522"/>
    </location>
</feature>
<comment type="similarity">
    <text evidence="1">Belongs to the bacterial solute-binding protein 5 family.</text>
</comment>
<feature type="signal peptide" evidence="3">
    <location>
        <begin position="1"/>
        <end position="26"/>
    </location>
</feature>
<dbReference type="AlphaFoldDB" id="A0A4Z0WGN5"/>
<keyword evidence="2 3" id="KW-0732">Signal</keyword>
<gene>
    <name evidence="5" type="ORF">E4656_00105</name>
</gene>
<evidence type="ECO:0000256" key="1">
    <source>
        <dbReference type="ARBA" id="ARBA00005695"/>
    </source>
</evidence>
<name>A0A4Z0WGN5_9GAMM</name>
<dbReference type="Pfam" id="PF00496">
    <property type="entry name" value="SBP_bac_5"/>
    <property type="match status" value="1"/>
</dbReference>
<dbReference type="Proteomes" id="UP000297475">
    <property type="component" value="Unassembled WGS sequence"/>
</dbReference>
<feature type="domain" description="Solute-binding protein family 5" evidence="4">
    <location>
        <begin position="77"/>
        <end position="410"/>
    </location>
</feature>
<evidence type="ECO:0000313" key="6">
    <source>
        <dbReference type="Proteomes" id="UP000297475"/>
    </source>
</evidence>
<dbReference type="InterPro" id="IPR000914">
    <property type="entry name" value="SBP_5_dom"/>
</dbReference>
<proteinExistence type="inferred from homology"/>
<evidence type="ECO:0000256" key="3">
    <source>
        <dbReference type="SAM" id="SignalP"/>
    </source>
</evidence>
<reference evidence="5 6" key="1">
    <citation type="submission" date="2019-04" db="EMBL/GenBank/DDBJ databases">
        <title>Natronospirillum operosus gen. nov., sp. nov., a haloalkaliphilic satellite isolated from decaying biomass of laboratory culture of cyanobacterium Geitlerinema sp. and proposal of Natronospirillaceae fam. nov. and Saccharospirillaceae fam. nov.</title>
        <authorList>
            <person name="Kevbrin V."/>
            <person name="Boltyanskaya Y."/>
            <person name="Koziaeva V."/>
            <person name="Grouzdev D.S."/>
            <person name="Park M."/>
            <person name="Cho J."/>
        </authorList>
    </citation>
    <scope>NUCLEOTIDE SEQUENCE [LARGE SCALE GENOMIC DNA]</scope>
    <source>
        <strain evidence="5 6">G-116</strain>
    </source>
</reference>
<evidence type="ECO:0000259" key="4">
    <source>
        <dbReference type="Pfam" id="PF00496"/>
    </source>
</evidence>
<dbReference type="GO" id="GO:1904680">
    <property type="term" value="F:peptide transmembrane transporter activity"/>
    <property type="evidence" value="ECO:0007669"/>
    <property type="project" value="TreeGrafter"/>
</dbReference>
<dbReference type="Gene3D" id="3.10.105.10">
    <property type="entry name" value="Dipeptide-binding Protein, Domain 3"/>
    <property type="match status" value="1"/>
</dbReference>
<evidence type="ECO:0000313" key="5">
    <source>
        <dbReference type="EMBL" id="TGG94871.1"/>
    </source>
</evidence>
<sequence length="522" mass="57456">MNTRDFGINRLSVLLGTLALAGAAQAATCEGVYGGELSIAGPLSLVTLDHMAITSEPTAPRNAVYEQLVALDANLVPQPALATSWETSDDGLTWTFELREGVRFHNGQELVAEDVVASWERYSEVGARRFELEDIDRVEAIDDRTVAIHLSNPYGALLESISAMSGAWAIMPANIARELGTTRADRAEQVVGTGPYKVHTIVPEGRTTLRRFDDYTMHEGEASYNAGARCAYFDQVTYTHISDPSTRVAALLAGEIDLAIQVPGDEADRLINANHTQVVPTSPGARVYFKFNVAEGPFADYPLLRDAVRAGLDTEELMAGFGPSDYWRANNTPRFQEPQWPWIDQSHHFPQDMDLAQQLVDESGYQNEPIRFLVVPGGATGWEKAPAMDQYLRDLGLNVRMESLDGATFGSVRQNLSSWEIKGAGGGSLVGLRYLDASGVDRNGNPWPNLPDGWHDVLERALNTEGQEARAAAAEEFYELHAEFNNELWTGDVFFIVGANSNLRNIATDDSTASFWNIWREE</sequence>
<dbReference type="PANTHER" id="PTHR30290:SF38">
    <property type="entry name" value="D,D-DIPEPTIDE-BINDING PERIPLASMIC PROTEIN DDPA-RELATED"/>
    <property type="match status" value="1"/>
</dbReference>
<accession>A0A4Z0WGN5</accession>
<dbReference type="EMBL" id="SRMF01000001">
    <property type="protein sequence ID" value="TGG94871.1"/>
    <property type="molecule type" value="Genomic_DNA"/>
</dbReference>
<dbReference type="OrthoDB" id="9796817at2"/>
<dbReference type="PANTHER" id="PTHR30290">
    <property type="entry name" value="PERIPLASMIC BINDING COMPONENT OF ABC TRANSPORTER"/>
    <property type="match status" value="1"/>
</dbReference>
<dbReference type="RefSeq" id="WP_135480067.1">
    <property type="nucleotide sequence ID" value="NZ_SRMF01000001.1"/>
</dbReference>
<protein>
    <recommendedName>
        <fullName evidence="4">Solute-binding protein family 5 domain-containing protein</fullName>
    </recommendedName>
</protein>
<dbReference type="InterPro" id="IPR039424">
    <property type="entry name" value="SBP_5"/>
</dbReference>
<dbReference type="GO" id="GO:0015833">
    <property type="term" value="P:peptide transport"/>
    <property type="evidence" value="ECO:0007669"/>
    <property type="project" value="TreeGrafter"/>
</dbReference>
<comment type="caution">
    <text evidence="5">The sequence shown here is derived from an EMBL/GenBank/DDBJ whole genome shotgun (WGS) entry which is preliminary data.</text>
</comment>
<dbReference type="SUPFAM" id="SSF53850">
    <property type="entry name" value="Periplasmic binding protein-like II"/>
    <property type="match status" value="1"/>
</dbReference>
<dbReference type="Gene3D" id="3.40.190.10">
    <property type="entry name" value="Periplasmic binding protein-like II"/>
    <property type="match status" value="1"/>
</dbReference>
<organism evidence="5 6">
    <name type="scientific">Natronospirillum operosum</name>
    <dbReference type="NCBI Taxonomy" id="2759953"/>
    <lineage>
        <taxon>Bacteria</taxon>
        <taxon>Pseudomonadati</taxon>
        <taxon>Pseudomonadota</taxon>
        <taxon>Gammaproteobacteria</taxon>
        <taxon>Oceanospirillales</taxon>
        <taxon>Natronospirillaceae</taxon>
        <taxon>Natronospirillum</taxon>
    </lineage>
</organism>